<keyword evidence="3" id="KW-0614">Plasmid</keyword>
<keyword evidence="2" id="KW-1133">Transmembrane helix</keyword>
<gene>
    <name evidence="3" type="ORF">TTHNP3_00089</name>
</gene>
<feature type="transmembrane region" description="Helical" evidence="2">
    <location>
        <begin position="239"/>
        <end position="262"/>
    </location>
</feature>
<keyword evidence="2" id="KW-0472">Membrane</keyword>
<feature type="transmembrane region" description="Helical" evidence="2">
    <location>
        <begin position="307"/>
        <end position="333"/>
    </location>
</feature>
<evidence type="ECO:0000313" key="3">
    <source>
        <dbReference type="EMBL" id="VCU54576.1"/>
    </source>
</evidence>
<dbReference type="EMBL" id="LR027519">
    <property type="protein sequence ID" value="VCU54576.1"/>
    <property type="molecule type" value="Genomic_DNA"/>
</dbReference>
<name>A0A3P4AVF6_THETH</name>
<accession>A0A3P4AVF6</accession>
<proteinExistence type="predicted"/>
<organism evidence="3 4">
    <name type="scientific">Thermus thermophilus</name>
    <dbReference type="NCBI Taxonomy" id="274"/>
    <lineage>
        <taxon>Bacteria</taxon>
        <taxon>Thermotogati</taxon>
        <taxon>Deinococcota</taxon>
        <taxon>Deinococci</taxon>
        <taxon>Thermales</taxon>
        <taxon>Thermaceae</taxon>
        <taxon>Thermus</taxon>
    </lineage>
</organism>
<evidence type="ECO:0000313" key="4">
    <source>
        <dbReference type="Proteomes" id="UP000279841"/>
    </source>
</evidence>
<keyword evidence="2" id="KW-0812">Transmembrane</keyword>
<protein>
    <submittedName>
        <fullName evidence="3">Uncharacterized protein</fullName>
    </submittedName>
</protein>
<dbReference type="AlphaFoldDB" id="A0A3P4AVF6"/>
<geneLocation type="plasmid" evidence="3 4">
    <name>3</name>
</geneLocation>
<feature type="compositionally biased region" description="Basic and acidic residues" evidence="1">
    <location>
        <begin position="167"/>
        <end position="180"/>
    </location>
</feature>
<feature type="compositionally biased region" description="Basic and acidic residues" evidence="1">
    <location>
        <begin position="120"/>
        <end position="132"/>
    </location>
</feature>
<feature type="compositionally biased region" description="Basic and acidic residues" evidence="1">
    <location>
        <begin position="143"/>
        <end position="153"/>
    </location>
</feature>
<evidence type="ECO:0000256" key="1">
    <source>
        <dbReference type="SAM" id="MobiDB-lite"/>
    </source>
</evidence>
<feature type="region of interest" description="Disordered" evidence="1">
    <location>
        <begin position="100"/>
        <end position="180"/>
    </location>
</feature>
<sequence length="340" mass="35307">MRSMEAHLVPFGGGHLLVSEAGVFALAKEARQAEALGREAYALLALPVVPLVVGSYRRGYHEGVLHVASLEEHLQALPRVLSPADVGRIAAFLKGEGERPEARLLQPGRPETPVASPPGEHLEEAAPGEEARTGPPPPPQGGEGERREARLEGFPKAGEASPRGRVLTREREAFPSSPRERRSPLVPLLLLAASLPLVLYPAFAGAIPGALAFFPALNLVLVQDRLLKRGGPAREYVSAFKGLLFGLALVVLLGGGSLGVLLSLAGGLAWALLPALYGVAAGLRPLPLGRPARLYAQAVGDALGPTALLAPVALLYAVPLGLALAALGLLALLGGHLGED</sequence>
<feature type="transmembrane region" description="Helical" evidence="2">
    <location>
        <begin position="209"/>
        <end position="227"/>
    </location>
</feature>
<dbReference type="Proteomes" id="UP000279841">
    <property type="component" value="Plasmid 3"/>
</dbReference>
<evidence type="ECO:0000256" key="2">
    <source>
        <dbReference type="SAM" id="Phobius"/>
    </source>
</evidence>
<reference evidence="3 4" key="1">
    <citation type="submission" date="2018-10" db="EMBL/GenBank/DDBJ databases">
        <authorList>
            <person name="Peiro R."/>
            <person name="Begona"/>
            <person name="Cbmso G."/>
            <person name="Lopez M."/>
            <person name="Gonzalez S."/>
            <person name="Sacristan E."/>
            <person name="Castillo E."/>
        </authorList>
    </citation>
    <scope>NUCLEOTIDE SEQUENCE [LARGE SCALE GENOMIC DNA]</scope>
    <source>
        <strain evidence="3">TTHNAR1</strain>
        <plasmid evidence="4">3</plasmid>
    </source>
</reference>